<keyword evidence="1" id="KW-1185">Reference proteome</keyword>
<dbReference type="Proteomes" id="UP001732720">
    <property type="component" value="Chromosome 8"/>
</dbReference>
<proteinExistence type="predicted"/>
<sequence>MTTGTTSGSTGVSRKLKSSSSGVPTEAPGNQDTASKADFTIASNHLNFFFEKATTSMLSSGIQTGTTVISSKVTINQEVSNPGSTETDSGATVSPGGLQKEATTFKKVVETTSTGISSGIFCQILDYQSFFHLSLLHKDFQCIFFTSFVLSDNTPGSVEVTSSQEGTTGVASGTTIIPGSSSPGTTVAPSRTTGILGISGISGSSNPGTSKEASETTTAPGITITGCPATLPPAPVCHGPLGEEKSPGDIWTSNCHECTCTDAKSVECKPKECPSPSTCNTEEKLITFKSNDSCCEIGHCEPRTCLFNNTDYEIGASFDDPSNPCVSYFCNNTGLVAVVQDCPKQTWCAEEDRIYDSKNCCYKCKNDCRPSPVNVTVKYNGCKKRIEMARCIGECKKTLKYNYELFQLENSCICCREDNYEYRDIALDCSDGTTISYKYRHTTTCSCLDQCEQSQTSVTH</sequence>
<evidence type="ECO:0000313" key="1">
    <source>
        <dbReference type="Proteomes" id="UP001732720"/>
    </source>
</evidence>
<accession>A0AC58NH25</accession>
<organism evidence="1 2">
    <name type="scientific">Castor canadensis</name>
    <name type="common">American beaver</name>
    <dbReference type="NCBI Taxonomy" id="51338"/>
    <lineage>
        <taxon>Eukaryota</taxon>
        <taxon>Metazoa</taxon>
        <taxon>Chordata</taxon>
        <taxon>Craniata</taxon>
        <taxon>Vertebrata</taxon>
        <taxon>Euteleostomi</taxon>
        <taxon>Mammalia</taxon>
        <taxon>Eutheria</taxon>
        <taxon>Euarchontoglires</taxon>
        <taxon>Glires</taxon>
        <taxon>Rodentia</taxon>
        <taxon>Castorimorpha</taxon>
        <taxon>Castoridae</taxon>
        <taxon>Castor</taxon>
    </lineage>
</organism>
<name>A0AC58NH25_CASCN</name>
<protein>
    <submittedName>
        <fullName evidence="2">Apomucin-like</fullName>
    </submittedName>
</protein>
<gene>
    <name evidence="2" type="primary">LOC109680179</name>
</gene>
<reference evidence="2" key="1">
    <citation type="submission" date="2025-08" db="UniProtKB">
        <authorList>
            <consortium name="RefSeq"/>
        </authorList>
    </citation>
    <scope>IDENTIFICATION</scope>
</reference>
<evidence type="ECO:0000313" key="2">
    <source>
        <dbReference type="RefSeq" id="XP_073940949.1"/>
    </source>
</evidence>
<dbReference type="RefSeq" id="XP_073940949.1">
    <property type="nucleotide sequence ID" value="XM_074084848.1"/>
</dbReference>